<evidence type="ECO:0000313" key="12">
    <source>
        <dbReference type="Proteomes" id="UP000029273"/>
    </source>
</evidence>
<feature type="transmembrane region" description="Helical" evidence="10">
    <location>
        <begin position="71"/>
        <end position="89"/>
    </location>
</feature>
<feature type="transmembrane region" description="Helical" evidence="10">
    <location>
        <begin position="214"/>
        <end position="238"/>
    </location>
</feature>
<reference evidence="11 12" key="1">
    <citation type="journal article" date="2014" name="Genome Announc.">
        <title>Draft Genome Sequence of the Iron-Oxidizing, Acidophilic, and Halotolerant 'Thiobacillus prosperus' Type Strain DSM 5130.</title>
        <authorList>
            <person name="Ossandon F.J."/>
            <person name="Cardenas J.P."/>
            <person name="Corbett M."/>
            <person name="Quatrini R."/>
            <person name="Holmes D.S."/>
            <person name="Watkin E."/>
        </authorList>
    </citation>
    <scope>NUCLEOTIDE SEQUENCE [LARGE SCALE GENOMIC DNA]</scope>
    <source>
        <strain evidence="11 12">DSM 5130</strain>
    </source>
</reference>
<keyword evidence="6 10" id="KW-1133">Transmembrane helix</keyword>
<comment type="caution">
    <text evidence="11">The sequence shown here is derived from an EMBL/GenBank/DDBJ whole genome shotgun (WGS) entry which is preliminary data.</text>
</comment>
<keyword evidence="4 10" id="KW-1003">Cell membrane</keyword>
<feature type="transmembrane region" description="Helical" evidence="10">
    <location>
        <begin position="180"/>
        <end position="202"/>
    </location>
</feature>
<feature type="transmembrane region" description="Helical" evidence="10">
    <location>
        <begin position="42"/>
        <end position="59"/>
    </location>
</feature>
<evidence type="ECO:0000256" key="6">
    <source>
        <dbReference type="ARBA" id="ARBA00022989"/>
    </source>
</evidence>
<gene>
    <name evidence="11" type="ORF">Thpro_020860</name>
</gene>
<comment type="subcellular location">
    <subcellularLocation>
        <location evidence="10">Cell membrane</location>
        <topology evidence="10">Multi-pass membrane protein</topology>
    </subcellularLocation>
    <subcellularLocation>
        <location evidence="10">Bacterial flagellum basal body</location>
    </subcellularLocation>
</comment>
<sequence length="258" mass="27522">MMTVTTGEVAAWVGSIIWPFIRISAMLLAAPMFGANTVPVRVRLALALMLAWAIHGFIPPVPAIDPVSLEGALVTAYQVLIGVAMGLIVQMLFSTLVIAGQSVALSMGLGFATLVDPQNGVTVPVVSQYYVILGTLLFLAFNGHLLLIDMLVRSFHWLPVGLIGIDRDGFWRVATWGTHMFGLGLMVALPAVAALMLVNLAFGVITRAAPQLNIFAVGFPMTIMLGFVLILVTLPGLVPQFSHLMGQTFMLLARVLGG</sequence>
<dbReference type="PRINTS" id="PR00953">
    <property type="entry name" value="TYPE3IMRPROT"/>
</dbReference>
<evidence type="ECO:0000256" key="1">
    <source>
        <dbReference type="ARBA" id="ARBA00002578"/>
    </source>
</evidence>
<accession>A0A1A6C5I9</accession>
<dbReference type="InterPro" id="IPR002010">
    <property type="entry name" value="T3SS_IM_R"/>
</dbReference>
<evidence type="ECO:0000256" key="10">
    <source>
        <dbReference type="RuleBase" id="RU362071"/>
    </source>
</evidence>
<evidence type="ECO:0000256" key="3">
    <source>
        <dbReference type="ARBA" id="ARBA00021717"/>
    </source>
</evidence>
<evidence type="ECO:0000256" key="9">
    <source>
        <dbReference type="NCBIfam" id="TIGR01400"/>
    </source>
</evidence>
<comment type="similarity">
    <text evidence="2 10">Belongs to the FliR/MopE/SpaR family.</text>
</comment>
<evidence type="ECO:0000256" key="4">
    <source>
        <dbReference type="ARBA" id="ARBA00022475"/>
    </source>
</evidence>
<comment type="function">
    <text evidence="1 10">Role in flagellar biosynthesis.</text>
</comment>
<evidence type="ECO:0000256" key="8">
    <source>
        <dbReference type="ARBA" id="ARBA00023143"/>
    </source>
</evidence>
<protein>
    <recommendedName>
        <fullName evidence="3 9">Flagellar biosynthetic protein FliR</fullName>
    </recommendedName>
</protein>
<dbReference type="NCBIfam" id="TIGR01400">
    <property type="entry name" value="fliR"/>
    <property type="match status" value="1"/>
</dbReference>
<dbReference type="Proteomes" id="UP000029273">
    <property type="component" value="Unassembled WGS sequence"/>
</dbReference>
<dbReference type="InterPro" id="IPR006303">
    <property type="entry name" value="FliR"/>
</dbReference>
<keyword evidence="12" id="KW-1185">Reference proteome</keyword>
<dbReference type="PANTHER" id="PTHR30065:SF8">
    <property type="entry name" value="FLAGELLAR BIOSYNTHETIC PROTEIN FLIR"/>
    <property type="match status" value="1"/>
</dbReference>
<evidence type="ECO:0000256" key="7">
    <source>
        <dbReference type="ARBA" id="ARBA00023136"/>
    </source>
</evidence>
<evidence type="ECO:0000256" key="2">
    <source>
        <dbReference type="ARBA" id="ARBA00009772"/>
    </source>
</evidence>
<feature type="transmembrane region" description="Helical" evidence="10">
    <location>
        <begin position="12"/>
        <end position="30"/>
    </location>
</feature>
<feature type="transmembrane region" description="Helical" evidence="10">
    <location>
        <begin position="127"/>
        <end position="148"/>
    </location>
</feature>
<dbReference type="EMBL" id="JQSG02000002">
    <property type="protein sequence ID" value="OBS09810.1"/>
    <property type="molecule type" value="Genomic_DNA"/>
</dbReference>
<organism evidence="11 12">
    <name type="scientific">Acidihalobacter prosperus</name>
    <dbReference type="NCBI Taxonomy" id="160660"/>
    <lineage>
        <taxon>Bacteria</taxon>
        <taxon>Pseudomonadati</taxon>
        <taxon>Pseudomonadota</taxon>
        <taxon>Gammaproteobacteria</taxon>
        <taxon>Chromatiales</taxon>
        <taxon>Ectothiorhodospiraceae</taxon>
        <taxon>Acidihalobacter</taxon>
    </lineage>
</organism>
<dbReference type="STRING" id="160660.BJI67_05795"/>
<keyword evidence="11" id="KW-0969">Cilium</keyword>
<keyword evidence="7 10" id="KW-0472">Membrane</keyword>
<dbReference type="GO" id="GO:0009425">
    <property type="term" value="C:bacterial-type flagellum basal body"/>
    <property type="evidence" value="ECO:0007669"/>
    <property type="project" value="UniProtKB-SubCell"/>
</dbReference>
<name>A0A1A6C5I9_9GAMM</name>
<dbReference type="Pfam" id="PF01311">
    <property type="entry name" value="Bac_export_1"/>
    <property type="match status" value="1"/>
</dbReference>
<dbReference type="GO" id="GO:0005886">
    <property type="term" value="C:plasma membrane"/>
    <property type="evidence" value="ECO:0007669"/>
    <property type="project" value="UniProtKB-SubCell"/>
</dbReference>
<dbReference type="PANTHER" id="PTHR30065">
    <property type="entry name" value="FLAGELLAR BIOSYNTHETIC PROTEIN FLIR"/>
    <property type="match status" value="1"/>
</dbReference>
<keyword evidence="8 10" id="KW-0975">Bacterial flagellum</keyword>
<keyword evidence="11" id="KW-0966">Cell projection</keyword>
<proteinExistence type="inferred from homology"/>
<keyword evidence="11" id="KW-0282">Flagellum</keyword>
<dbReference type="GO" id="GO:0044780">
    <property type="term" value="P:bacterial-type flagellum assembly"/>
    <property type="evidence" value="ECO:0007669"/>
    <property type="project" value="UniProtKB-UniRule"/>
</dbReference>
<dbReference type="GO" id="GO:0006605">
    <property type="term" value="P:protein targeting"/>
    <property type="evidence" value="ECO:0007669"/>
    <property type="project" value="UniProtKB-UniRule"/>
</dbReference>
<dbReference type="AlphaFoldDB" id="A0A1A6C5I9"/>
<evidence type="ECO:0000313" key="11">
    <source>
        <dbReference type="EMBL" id="OBS09810.1"/>
    </source>
</evidence>
<evidence type="ECO:0000256" key="5">
    <source>
        <dbReference type="ARBA" id="ARBA00022692"/>
    </source>
</evidence>
<keyword evidence="5 10" id="KW-0812">Transmembrane</keyword>